<dbReference type="InterPro" id="IPR052514">
    <property type="entry name" value="SAM-dependent_MTase"/>
</dbReference>
<accession>A0A172U1B2</accession>
<dbReference type="Proteomes" id="UP000077177">
    <property type="component" value="Chromosome"/>
</dbReference>
<protein>
    <recommendedName>
        <fullName evidence="1">Methyltransferase FkbM domain-containing protein</fullName>
    </recommendedName>
</protein>
<proteinExistence type="predicted"/>
<dbReference type="KEGG" id="fla:SY85_22390"/>
<dbReference type="STRING" id="1492898.SY85_22390"/>
<sequence>MISRLNLAVSKLLFCYKISLNTLTFLKLLWNTKRFSLFPNQSYLISEIPTSYELKLNGFVRELYLRTYAGDIAILYEIFWQKAYDRFTINYASLETIVDLGANVGLASLFFKSVSPQASILAVEPESKNFEVLQKNLKKIINSENIIAIKAAVNYVDGPLALKRERFAFNTKIDSSFKGETIEGISLNTLFNRYNLRKVDLLKIDVEGFEHQIFSANLDWIDKVENIIIEVHSEKDYRTCIDTLTQKGFTIKPLKQNIEQENIYWASR</sequence>
<name>A0A172U1B2_9BACT</name>
<dbReference type="RefSeq" id="WP_066407936.1">
    <property type="nucleotide sequence ID" value="NZ_CP011390.1"/>
</dbReference>
<dbReference type="InterPro" id="IPR006342">
    <property type="entry name" value="FkbM_mtfrase"/>
</dbReference>
<evidence type="ECO:0000313" key="2">
    <source>
        <dbReference type="EMBL" id="ANE52813.1"/>
    </source>
</evidence>
<gene>
    <name evidence="2" type="ORF">SY85_22390</name>
</gene>
<dbReference type="PANTHER" id="PTHR34203:SF15">
    <property type="entry name" value="SLL1173 PROTEIN"/>
    <property type="match status" value="1"/>
</dbReference>
<dbReference type="OrthoDB" id="9785375at2"/>
<dbReference type="NCBIfam" id="TIGR01444">
    <property type="entry name" value="fkbM_fam"/>
    <property type="match status" value="1"/>
</dbReference>
<dbReference type="Pfam" id="PF05050">
    <property type="entry name" value="Methyltransf_21"/>
    <property type="match status" value="1"/>
</dbReference>
<dbReference type="InterPro" id="IPR029063">
    <property type="entry name" value="SAM-dependent_MTases_sf"/>
</dbReference>
<reference evidence="3" key="1">
    <citation type="submission" date="2015-01" db="EMBL/GenBank/DDBJ databases">
        <title>Flavisolibacter sp./LCS9/ whole genome sequencing.</title>
        <authorList>
            <person name="Kim M.K."/>
            <person name="Srinivasan S."/>
            <person name="Lee J.-J."/>
        </authorList>
    </citation>
    <scope>NUCLEOTIDE SEQUENCE [LARGE SCALE GENOMIC DNA]</scope>
    <source>
        <strain evidence="3">LCS9</strain>
    </source>
</reference>
<organism evidence="2 3">
    <name type="scientific">Flavisolibacter tropicus</name>
    <dbReference type="NCBI Taxonomy" id="1492898"/>
    <lineage>
        <taxon>Bacteria</taxon>
        <taxon>Pseudomonadati</taxon>
        <taxon>Bacteroidota</taxon>
        <taxon>Chitinophagia</taxon>
        <taxon>Chitinophagales</taxon>
        <taxon>Chitinophagaceae</taxon>
        <taxon>Flavisolibacter</taxon>
    </lineage>
</organism>
<dbReference type="PANTHER" id="PTHR34203">
    <property type="entry name" value="METHYLTRANSFERASE, FKBM FAMILY PROTEIN"/>
    <property type="match status" value="1"/>
</dbReference>
<dbReference type="AlphaFoldDB" id="A0A172U1B2"/>
<dbReference type="EMBL" id="CP011390">
    <property type="protein sequence ID" value="ANE52813.1"/>
    <property type="molecule type" value="Genomic_DNA"/>
</dbReference>
<evidence type="ECO:0000313" key="3">
    <source>
        <dbReference type="Proteomes" id="UP000077177"/>
    </source>
</evidence>
<feature type="domain" description="Methyltransferase FkbM" evidence="1">
    <location>
        <begin position="99"/>
        <end position="239"/>
    </location>
</feature>
<evidence type="ECO:0000259" key="1">
    <source>
        <dbReference type="Pfam" id="PF05050"/>
    </source>
</evidence>
<dbReference type="Gene3D" id="3.40.50.150">
    <property type="entry name" value="Vaccinia Virus protein VP39"/>
    <property type="match status" value="1"/>
</dbReference>
<keyword evidence="3" id="KW-1185">Reference proteome</keyword>
<reference evidence="2 3" key="2">
    <citation type="journal article" date="2016" name="Int. J. Syst. Evol. Microbiol.">
        <title>Flavisolibacter tropicus sp. nov., isolated from tropical soil.</title>
        <authorList>
            <person name="Lee J.J."/>
            <person name="Kang M.S."/>
            <person name="Kim G.S."/>
            <person name="Lee C.S."/>
            <person name="Lim S."/>
            <person name="Lee J."/>
            <person name="Roh S.H."/>
            <person name="Kang H."/>
            <person name="Ha J.M."/>
            <person name="Bae S."/>
            <person name="Jung H.Y."/>
            <person name="Kim M.K."/>
        </authorList>
    </citation>
    <scope>NUCLEOTIDE SEQUENCE [LARGE SCALE GENOMIC DNA]</scope>
    <source>
        <strain evidence="2 3">LCS9</strain>
    </source>
</reference>
<dbReference type="SUPFAM" id="SSF53335">
    <property type="entry name" value="S-adenosyl-L-methionine-dependent methyltransferases"/>
    <property type="match status" value="1"/>
</dbReference>